<dbReference type="AlphaFoldDB" id="A0A817LJJ3"/>
<feature type="compositionally biased region" description="Low complexity" evidence="1">
    <location>
        <begin position="237"/>
        <end position="252"/>
    </location>
</feature>
<sequence>MPSTTTPNRKSSTSSTQIHSAQAENVQVESVVQTQTQTQSKVGMENSKKITDLMARLGTTHLQIDKYSRKRNDEINDAVLGSIKKIVAGTQEQQQHLLAEANLRTTDIENEFQARLQDYIAKLDNEKATVLVQLEKDLDVRQQVILESARKRIDDLNTEANRLKMNVLKEAQAQSCVQMTKITEQVAVLEHEEAARRLASTTKTIITTKSVSASEAHHQDHSTTNDQVTTHVEALKSPSSSSTISTESRQTK</sequence>
<dbReference type="Proteomes" id="UP000663872">
    <property type="component" value="Unassembled WGS sequence"/>
</dbReference>
<reference evidence="2" key="1">
    <citation type="submission" date="2021-02" db="EMBL/GenBank/DDBJ databases">
        <authorList>
            <person name="Nowell W R."/>
        </authorList>
    </citation>
    <scope>NUCLEOTIDE SEQUENCE</scope>
</reference>
<dbReference type="Proteomes" id="UP000663825">
    <property type="component" value="Unassembled WGS sequence"/>
</dbReference>
<proteinExistence type="predicted"/>
<evidence type="ECO:0000313" key="3">
    <source>
        <dbReference type="EMBL" id="CAF3542748.1"/>
    </source>
</evidence>
<dbReference type="EMBL" id="CAJNYT010003256">
    <property type="protein sequence ID" value="CAF3542748.1"/>
    <property type="molecule type" value="Genomic_DNA"/>
</dbReference>
<evidence type="ECO:0000313" key="2">
    <source>
        <dbReference type="EMBL" id="CAF3024810.1"/>
    </source>
</evidence>
<name>A0A817LJJ3_9BILA</name>
<dbReference type="OrthoDB" id="10044290at2759"/>
<organism evidence="2 4">
    <name type="scientific">Rotaria socialis</name>
    <dbReference type="NCBI Taxonomy" id="392032"/>
    <lineage>
        <taxon>Eukaryota</taxon>
        <taxon>Metazoa</taxon>
        <taxon>Spiralia</taxon>
        <taxon>Gnathifera</taxon>
        <taxon>Rotifera</taxon>
        <taxon>Eurotatoria</taxon>
        <taxon>Bdelloidea</taxon>
        <taxon>Philodinida</taxon>
        <taxon>Philodinidae</taxon>
        <taxon>Rotaria</taxon>
    </lineage>
</organism>
<gene>
    <name evidence="3" type="ORF">GRG538_LOCUS19842</name>
    <name evidence="2" type="ORF">TIS948_LOCUS2642</name>
</gene>
<feature type="region of interest" description="Disordered" evidence="1">
    <location>
        <begin position="1"/>
        <end position="41"/>
    </location>
</feature>
<feature type="region of interest" description="Disordered" evidence="1">
    <location>
        <begin position="232"/>
        <end position="252"/>
    </location>
</feature>
<evidence type="ECO:0000313" key="4">
    <source>
        <dbReference type="Proteomes" id="UP000663825"/>
    </source>
</evidence>
<dbReference type="EMBL" id="CAJNXB010000120">
    <property type="protein sequence ID" value="CAF3024810.1"/>
    <property type="molecule type" value="Genomic_DNA"/>
</dbReference>
<accession>A0A817LJJ3</accession>
<comment type="caution">
    <text evidence="2">The sequence shown here is derived from an EMBL/GenBank/DDBJ whole genome shotgun (WGS) entry which is preliminary data.</text>
</comment>
<evidence type="ECO:0000256" key="1">
    <source>
        <dbReference type="SAM" id="MobiDB-lite"/>
    </source>
</evidence>
<protein>
    <submittedName>
        <fullName evidence="2">Uncharacterized protein</fullName>
    </submittedName>
</protein>
<feature type="compositionally biased region" description="Low complexity" evidence="1">
    <location>
        <begin position="26"/>
        <end position="41"/>
    </location>
</feature>
<feature type="compositionally biased region" description="Polar residues" evidence="1">
    <location>
        <begin position="1"/>
        <end position="25"/>
    </location>
</feature>